<dbReference type="AlphaFoldDB" id="A0A087USG0"/>
<organism evidence="1 2">
    <name type="scientific">Stegodyphus mimosarum</name>
    <name type="common">African social velvet spider</name>
    <dbReference type="NCBI Taxonomy" id="407821"/>
    <lineage>
        <taxon>Eukaryota</taxon>
        <taxon>Metazoa</taxon>
        <taxon>Ecdysozoa</taxon>
        <taxon>Arthropoda</taxon>
        <taxon>Chelicerata</taxon>
        <taxon>Arachnida</taxon>
        <taxon>Araneae</taxon>
        <taxon>Araneomorphae</taxon>
        <taxon>Entelegynae</taxon>
        <taxon>Eresoidea</taxon>
        <taxon>Eresidae</taxon>
        <taxon>Stegodyphus</taxon>
    </lineage>
</organism>
<feature type="non-terminal residue" evidence="1">
    <location>
        <position position="36"/>
    </location>
</feature>
<sequence length="36" mass="4450">RSVRFYFNMPRDKAAEQLNDFKESQKELKLNRKYAQ</sequence>
<name>A0A087USG0_STEMI</name>
<reference evidence="1 2" key="1">
    <citation type="submission" date="2013-11" db="EMBL/GenBank/DDBJ databases">
        <title>Genome sequencing of Stegodyphus mimosarum.</title>
        <authorList>
            <person name="Bechsgaard J."/>
        </authorList>
    </citation>
    <scope>NUCLEOTIDE SEQUENCE [LARGE SCALE GENOMIC DNA]</scope>
</reference>
<dbReference type="EMBL" id="KK121351">
    <property type="protein sequence ID" value="KFM80299.1"/>
    <property type="molecule type" value="Genomic_DNA"/>
</dbReference>
<evidence type="ECO:0000313" key="1">
    <source>
        <dbReference type="EMBL" id="KFM80299.1"/>
    </source>
</evidence>
<keyword evidence="2" id="KW-1185">Reference proteome</keyword>
<dbReference type="Proteomes" id="UP000054359">
    <property type="component" value="Unassembled WGS sequence"/>
</dbReference>
<accession>A0A087USG0</accession>
<evidence type="ECO:0000313" key="2">
    <source>
        <dbReference type="Proteomes" id="UP000054359"/>
    </source>
</evidence>
<protein>
    <submittedName>
        <fullName evidence="1">Uncharacterized protein</fullName>
    </submittedName>
</protein>
<proteinExistence type="predicted"/>
<feature type="non-terminal residue" evidence="1">
    <location>
        <position position="1"/>
    </location>
</feature>
<gene>
    <name evidence="1" type="ORF">X975_23518</name>
</gene>